<gene>
    <name evidence="2" type="ORF">KSF_091070</name>
</gene>
<evidence type="ECO:0000259" key="1">
    <source>
        <dbReference type="Pfam" id="PF07883"/>
    </source>
</evidence>
<feature type="domain" description="Cupin type-2" evidence="1">
    <location>
        <begin position="47"/>
        <end position="111"/>
    </location>
</feature>
<dbReference type="SUPFAM" id="SSF51182">
    <property type="entry name" value="RmlC-like cupins"/>
    <property type="match status" value="1"/>
</dbReference>
<dbReference type="InterPro" id="IPR011051">
    <property type="entry name" value="RmlC_Cupin_sf"/>
</dbReference>
<dbReference type="PANTHER" id="PTHR36440">
    <property type="entry name" value="PUTATIVE (AFU_ORTHOLOGUE AFUA_8G07350)-RELATED"/>
    <property type="match status" value="1"/>
</dbReference>
<organism evidence="2 3">
    <name type="scientific">Reticulibacter mediterranei</name>
    <dbReference type="NCBI Taxonomy" id="2778369"/>
    <lineage>
        <taxon>Bacteria</taxon>
        <taxon>Bacillati</taxon>
        <taxon>Chloroflexota</taxon>
        <taxon>Ktedonobacteria</taxon>
        <taxon>Ktedonobacterales</taxon>
        <taxon>Reticulibacteraceae</taxon>
        <taxon>Reticulibacter</taxon>
    </lineage>
</organism>
<comment type="caution">
    <text evidence="2">The sequence shown here is derived from an EMBL/GenBank/DDBJ whole genome shotgun (WGS) entry which is preliminary data.</text>
</comment>
<dbReference type="InterPro" id="IPR014710">
    <property type="entry name" value="RmlC-like_jellyroll"/>
</dbReference>
<dbReference type="RefSeq" id="WP_220209721.1">
    <property type="nucleotide sequence ID" value="NZ_BNJK01000002.1"/>
</dbReference>
<evidence type="ECO:0000313" key="3">
    <source>
        <dbReference type="Proteomes" id="UP000597444"/>
    </source>
</evidence>
<sequence>MTILIPHFDDAIIVREADAETLGWTSLTTRLLADSSDTGGAISVMRTTMGEGTEGARPHTHSKSAELFYILDGELQVLAGEHVITVGKGDLVVVPPDMPHAFATTPGQSADFLIAIAPGLDRFDYFRLVERLNRGEATLQELLASQELYDNHFLDSPAWRAARA</sequence>
<protein>
    <submittedName>
        <fullName evidence="2">Cupin</fullName>
    </submittedName>
</protein>
<dbReference type="InterPro" id="IPR013096">
    <property type="entry name" value="Cupin_2"/>
</dbReference>
<dbReference type="PANTHER" id="PTHR36440:SF1">
    <property type="entry name" value="PUTATIVE (AFU_ORTHOLOGUE AFUA_8G07350)-RELATED"/>
    <property type="match status" value="1"/>
</dbReference>
<dbReference type="AlphaFoldDB" id="A0A8J3INQ7"/>
<evidence type="ECO:0000313" key="2">
    <source>
        <dbReference type="EMBL" id="GHO99059.1"/>
    </source>
</evidence>
<dbReference type="Pfam" id="PF07883">
    <property type="entry name" value="Cupin_2"/>
    <property type="match status" value="1"/>
</dbReference>
<dbReference type="Proteomes" id="UP000597444">
    <property type="component" value="Unassembled WGS sequence"/>
</dbReference>
<keyword evidence="3" id="KW-1185">Reference proteome</keyword>
<name>A0A8J3INQ7_9CHLR</name>
<proteinExistence type="predicted"/>
<accession>A0A8J3INQ7</accession>
<dbReference type="Gene3D" id="2.60.120.10">
    <property type="entry name" value="Jelly Rolls"/>
    <property type="match status" value="1"/>
</dbReference>
<reference evidence="2" key="1">
    <citation type="submission" date="2020-10" db="EMBL/GenBank/DDBJ databases">
        <title>Taxonomic study of unclassified bacteria belonging to the class Ktedonobacteria.</title>
        <authorList>
            <person name="Yabe S."/>
            <person name="Wang C.M."/>
            <person name="Zheng Y."/>
            <person name="Sakai Y."/>
            <person name="Cavaletti L."/>
            <person name="Monciardini P."/>
            <person name="Donadio S."/>
        </authorList>
    </citation>
    <scope>NUCLEOTIDE SEQUENCE</scope>
    <source>
        <strain evidence="2">ID150040</strain>
    </source>
</reference>
<dbReference type="EMBL" id="BNJK01000002">
    <property type="protein sequence ID" value="GHO99059.1"/>
    <property type="molecule type" value="Genomic_DNA"/>
</dbReference>
<dbReference type="InterPro" id="IPR053146">
    <property type="entry name" value="QDO-like"/>
</dbReference>